<evidence type="ECO:0000256" key="5">
    <source>
        <dbReference type="SAM" id="MobiDB-lite"/>
    </source>
</evidence>
<feature type="transmembrane region" description="Helical" evidence="6">
    <location>
        <begin position="107"/>
        <end position="129"/>
    </location>
</feature>
<feature type="transmembrane region" description="Helical" evidence="6">
    <location>
        <begin position="514"/>
        <end position="537"/>
    </location>
</feature>
<keyword evidence="3 6" id="KW-1133">Transmembrane helix</keyword>
<keyword evidence="2 6" id="KW-0812">Transmembrane</keyword>
<dbReference type="GO" id="GO:0005886">
    <property type="term" value="C:plasma membrane"/>
    <property type="evidence" value="ECO:0007669"/>
    <property type="project" value="TreeGrafter"/>
</dbReference>
<feature type="transmembrane region" description="Helical" evidence="6">
    <location>
        <begin position="451"/>
        <end position="471"/>
    </location>
</feature>
<accession>A0A0D2X246</accession>
<evidence type="ECO:0000313" key="8">
    <source>
        <dbReference type="EMBL" id="KJE91924.1"/>
    </source>
</evidence>
<keyword evidence="9" id="KW-1185">Reference proteome</keyword>
<dbReference type="InParanoid" id="A0A0D2X246"/>
<dbReference type="Pfam" id="PF01490">
    <property type="entry name" value="Aa_trans"/>
    <property type="match status" value="1"/>
</dbReference>
<dbReference type="STRING" id="595528.A0A0D2X246"/>
<dbReference type="PhylomeDB" id="A0A0D2X246"/>
<evidence type="ECO:0000313" key="9">
    <source>
        <dbReference type="Proteomes" id="UP000008743"/>
    </source>
</evidence>
<evidence type="ECO:0000256" key="6">
    <source>
        <dbReference type="SAM" id="Phobius"/>
    </source>
</evidence>
<dbReference type="OMA" id="EKECANS"/>
<feature type="region of interest" description="Disordered" evidence="5">
    <location>
        <begin position="67"/>
        <end position="96"/>
    </location>
</feature>
<comment type="subcellular location">
    <subcellularLocation>
        <location evidence="1">Membrane</location>
        <topology evidence="1">Multi-pass membrane protein</topology>
    </subcellularLocation>
</comment>
<evidence type="ECO:0000256" key="4">
    <source>
        <dbReference type="ARBA" id="ARBA00023136"/>
    </source>
</evidence>
<feature type="region of interest" description="Disordered" evidence="5">
    <location>
        <begin position="1"/>
        <end position="30"/>
    </location>
</feature>
<feature type="transmembrane region" description="Helical" evidence="6">
    <location>
        <begin position="252"/>
        <end position="273"/>
    </location>
</feature>
<dbReference type="RefSeq" id="XP_004363818.1">
    <property type="nucleotide sequence ID" value="XM_004363761.2"/>
</dbReference>
<evidence type="ECO:0000256" key="2">
    <source>
        <dbReference type="ARBA" id="ARBA00022692"/>
    </source>
</evidence>
<dbReference type="OrthoDB" id="28208at2759"/>
<feature type="transmembrane region" description="Helical" evidence="6">
    <location>
        <begin position="333"/>
        <end position="355"/>
    </location>
</feature>
<dbReference type="PANTHER" id="PTHR22950:SF702">
    <property type="entry name" value="AMINO ACID TRANSPORTER PROTEIN"/>
    <property type="match status" value="1"/>
</dbReference>
<feature type="transmembrane region" description="Helical" evidence="6">
    <location>
        <begin position="367"/>
        <end position="389"/>
    </location>
</feature>
<dbReference type="Proteomes" id="UP000008743">
    <property type="component" value="Unassembled WGS sequence"/>
</dbReference>
<protein>
    <submittedName>
        <fullName evidence="8">Solute carrier family 38</fullName>
    </submittedName>
</protein>
<feature type="compositionally biased region" description="Polar residues" evidence="5">
    <location>
        <begin position="1"/>
        <end position="25"/>
    </location>
</feature>
<feature type="domain" description="Amino acid transporter transmembrane" evidence="7">
    <location>
        <begin position="104"/>
        <end position="532"/>
    </location>
</feature>
<evidence type="ECO:0000256" key="3">
    <source>
        <dbReference type="ARBA" id="ARBA00022989"/>
    </source>
</evidence>
<sequence>MASSYQPLRNSASGTSMAYSSTESTGAGYGGYGSRDYGVGRMGYDGSARSHSPPDYYHDTAAAAAHGRSGGSGYEDTKAHPINDNDGADAPLLGSSQQEEHVRSSSFAGASFNMMTAIMGSGILGLAYAMRYSGIVPFTILMVFMAGCGLYAIHMLLTLCTHTGINTYEGLGVKAFGRVGKIAVSTSILIQNIGATTSYLVIAGDLLPDLMRVFTSENDNSKTPFYVDRNFLLCIIAATVVFPLTSLRRIGLLAYTSTISVIFMAMMTFVVVAKRDHISCPLPGNETDSSAFATITAPPPPPTTALPALYYATDNSTTSDSCTAELFAFSTNFFFVLPTMAFSFVCHTALLPIYAELKKPTQARMQAVSNVAVMTCFSLYFIAGLFGYLTFYQSVDSDLLKSYSFQREDVLVCVVRTAFVLAVILTAPGVYFPARKTIMLFFFPNRPFSWFLHYAVTIFLVGFTLVLALFVPDIKNVFGLAGATSSVSLMFVLPSLFFIRILPGAYLSRTKLPAVIMSILGVLIGLTCVGGVIASWLV</sequence>
<evidence type="ECO:0000259" key="7">
    <source>
        <dbReference type="Pfam" id="PF01490"/>
    </source>
</evidence>
<feature type="transmembrane region" description="Helical" evidence="6">
    <location>
        <begin position="135"/>
        <end position="161"/>
    </location>
</feature>
<feature type="transmembrane region" description="Helical" evidence="6">
    <location>
        <begin position="223"/>
        <end position="245"/>
    </location>
</feature>
<proteinExistence type="predicted"/>
<dbReference type="EMBL" id="KE346363">
    <property type="protein sequence ID" value="KJE91924.1"/>
    <property type="molecule type" value="Genomic_DNA"/>
</dbReference>
<evidence type="ECO:0000256" key="1">
    <source>
        <dbReference type="ARBA" id="ARBA00004141"/>
    </source>
</evidence>
<dbReference type="PANTHER" id="PTHR22950">
    <property type="entry name" value="AMINO ACID TRANSPORTER"/>
    <property type="match status" value="1"/>
</dbReference>
<gene>
    <name evidence="8" type="ORF">CAOG_002979</name>
</gene>
<feature type="transmembrane region" description="Helical" evidence="6">
    <location>
        <begin position="409"/>
        <end position="431"/>
    </location>
</feature>
<reference evidence="9" key="1">
    <citation type="submission" date="2011-02" db="EMBL/GenBank/DDBJ databases">
        <title>The Genome Sequence of Capsaspora owczarzaki ATCC 30864.</title>
        <authorList>
            <person name="Russ C."/>
            <person name="Cuomo C."/>
            <person name="Burger G."/>
            <person name="Gray M.W."/>
            <person name="Holland P.W.H."/>
            <person name="King N."/>
            <person name="Lang F.B.F."/>
            <person name="Roger A.J."/>
            <person name="Ruiz-Trillo I."/>
            <person name="Young S.K."/>
            <person name="Zeng Q."/>
            <person name="Gargeya S."/>
            <person name="Alvarado L."/>
            <person name="Berlin A."/>
            <person name="Chapman S.B."/>
            <person name="Chen Z."/>
            <person name="Freedman E."/>
            <person name="Gellesch M."/>
            <person name="Goldberg J."/>
            <person name="Griggs A."/>
            <person name="Gujja S."/>
            <person name="Heilman E."/>
            <person name="Heiman D."/>
            <person name="Howarth C."/>
            <person name="Mehta T."/>
            <person name="Neiman D."/>
            <person name="Pearson M."/>
            <person name="Roberts A."/>
            <person name="Saif S."/>
            <person name="Shea T."/>
            <person name="Shenoy N."/>
            <person name="Sisk P."/>
            <person name="Stolte C."/>
            <person name="Sykes S."/>
            <person name="White J."/>
            <person name="Yandava C."/>
            <person name="Haas B."/>
            <person name="Nusbaum C."/>
            <person name="Birren B."/>
        </authorList>
    </citation>
    <scope>NUCLEOTIDE SEQUENCE</scope>
    <source>
        <strain evidence="9">ATCC 30864</strain>
    </source>
</reference>
<dbReference type="eggNOG" id="KOG1305">
    <property type="taxonomic scope" value="Eukaryota"/>
</dbReference>
<dbReference type="InterPro" id="IPR013057">
    <property type="entry name" value="AA_transpt_TM"/>
</dbReference>
<feature type="transmembrane region" description="Helical" evidence="6">
    <location>
        <begin position="477"/>
        <end position="502"/>
    </location>
</feature>
<dbReference type="GO" id="GO:0015186">
    <property type="term" value="F:L-glutamine transmembrane transporter activity"/>
    <property type="evidence" value="ECO:0007669"/>
    <property type="project" value="TreeGrafter"/>
</dbReference>
<name>A0A0D2X246_CAPO3</name>
<organism evidence="8 9">
    <name type="scientific">Capsaspora owczarzaki (strain ATCC 30864)</name>
    <dbReference type="NCBI Taxonomy" id="595528"/>
    <lineage>
        <taxon>Eukaryota</taxon>
        <taxon>Filasterea</taxon>
        <taxon>Capsaspora</taxon>
    </lineage>
</organism>
<keyword evidence="4 6" id="KW-0472">Membrane</keyword>
<dbReference type="AlphaFoldDB" id="A0A0D2X246"/>